<dbReference type="PROSITE" id="PS00138">
    <property type="entry name" value="SUBTILASE_SER"/>
    <property type="match status" value="1"/>
</dbReference>
<keyword evidence="9" id="KW-1185">Reference proteome</keyword>
<evidence type="ECO:0000256" key="4">
    <source>
        <dbReference type="ARBA" id="ARBA00022825"/>
    </source>
</evidence>
<keyword evidence="3 5" id="KW-0378">Hydrolase</keyword>
<dbReference type="GO" id="GO:0004252">
    <property type="term" value="F:serine-type endopeptidase activity"/>
    <property type="evidence" value="ECO:0007669"/>
    <property type="project" value="UniProtKB-UniRule"/>
</dbReference>
<evidence type="ECO:0000256" key="3">
    <source>
        <dbReference type="ARBA" id="ARBA00022801"/>
    </source>
</evidence>
<keyword evidence="2 5" id="KW-0645">Protease</keyword>
<evidence type="ECO:0000256" key="5">
    <source>
        <dbReference type="PROSITE-ProRule" id="PRU01240"/>
    </source>
</evidence>
<dbReference type="InterPro" id="IPR023828">
    <property type="entry name" value="Peptidase_S8_Ser-AS"/>
</dbReference>
<dbReference type="InterPro" id="IPR023827">
    <property type="entry name" value="Peptidase_S8_Asp-AS"/>
</dbReference>
<dbReference type="eggNOG" id="COG1404">
    <property type="taxonomic scope" value="Bacteria"/>
</dbReference>
<feature type="active site" description="Charge relay system" evidence="5">
    <location>
        <position position="347"/>
    </location>
</feature>
<gene>
    <name evidence="8" type="ordered locus">BN6_81520</name>
</gene>
<feature type="domain" description="Peptidase S8/S53" evidence="7">
    <location>
        <begin position="149"/>
        <end position="362"/>
    </location>
</feature>
<feature type="active site" description="Charge relay system" evidence="5">
    <location>
        <position position="191"/>
    </location>
</feature>
<dbReference type="InterPro" id="IPR000209">
    <property type="entry name" value="Peptidase_S8/S53_dom"/>
</dbReference>
<reference evidence="8 9" key="1">
    <citation type="journal article" date="2012" name="BMC Genomics">
        <title>Complete genome sequence of Saccharothrix espanaensis DSM 44229T and comparison to the other completely sequenced Pseudonocardiaceae.</title>
        <authorList>
            <person name="Strobel T."/>
            <person name="Al-Dilaimi A."/>
            <person name="Blom J."/>
            <person name="Gessner A."/>
            <person name="Kalinowski J."/>
            <person name="Luzhetska M."/>
            <person name="Puhler A."/>
            <person name="Szczepanowski R."/>
            <person name="Bechthold A."/>
            <person name="Ruckert C."/>
        </authorList>
    </citation>
    <scope>NUCLEOTIDE SEQUENCE [LARGE SCALE GENOMIC DNA]</scope>
    <source>
        <strain evidence="9">ATCC 51144 / DSM 44229 / JCM 9112 / NBRC 15066 / NRRL 15764</strain>
    </source>
</reference>
<dbReference type="KEGG" id="sesp:BN6_81520"/>
<feature type="active site" description="Charge relay system" evidence="5">
    <location>
        <position position="155"/>
    </location>
</feature>
<dbReference type="GO" id="GO:0006508">
    <property type="term" value="P:proteolysis"/>
    <property type="evidence" value="ECO:0007669"/>
    <property type="project" value="UniProtKB-KW"/>
</dbReference>
<dbReference type="InterPro" id="IPR050131">
    <property type="entry name" value="Peptidase_S8_subtilisin-like"/>
</dbReference>
<dbReference type="PROSITE" id="PS00136">
    <property type="entry name" value="SUBTILASE_ASP"/>
    <property type="match status" value="1"/>
</dbReference>
<dbReference type="SUPFAM" id="SSF52743">
    <property type="entry name" value="Subtilisin-like"/>
    <property type="match status" value="1"/>
</dbReference>
<dbReference type="HOGENOM" id="CLU_056891_0_0_11"/>
<sequence>MFSASGDHNERPVWTAGRLSGVDSSDVISLPELAESWRAEHPDLAVHDPGGPGECLVRSGELLIRSDGVPVAVDRLRRWVDRVDATAEPGFVRIRLRAGEHPVRIAADSGLDVAPNHVHVGSPIMIGTARPLPAPADAPPPPPDETWPVTVAVLDTGLDPHPWFADRSWFAAVPEVLDADGRPGQDRQAGHGTFVTGVLVRHAPGVQVRPRRVLSSLGLTDDLTVARGLRAVRGADVVLLTAGCHTADDRCPPVLRHEVGRLDGVVVAAAGNGGTSRPVWPAALPEVVAVGADAAFSNHGPWVDAIAPGVDVTSSFVWLTAGGRRRGAEGRGAEGREYGCARWSGTSFAAPRVAADLARLLHEGVSQADAVDAVRRAGIERAVSAQAVTG</sequence>
<keyword evidence="4 5" id="KW-0720">Serine protease</keyword>
<dbReference type="InterPro" id="IPR015500">
    <property type="entry name" value="Peptidase_S8_subtilisin-rel"/>
</dbReference>
<dbReference type="InterPro" id="IPR036852">
    <property type="entry name" value="Peptidase_S8/S53_dom_sf"/>
</dbReference>
<dbReference type="PRINTS" id="PR00723">
    <property type="entry name" value="SUBTILISIN"/>
</dbReference>
<accession>K0KF08</accession>
<dbReference type="EMBL" id="HE804045">
    <property type="protein sequence ID" value="CCH35369.1"/>
    <property type="molecule type" value="Genomic_DNA"/>
</dbReference>
<comment type="similarity">
    <text evidence="1 5 6">Belongs to the peptidase S8 family.</text>
</comment>
<organism evidence="8 9">
    <name type="scientific">Saccharothrix espanaensis (strain ATCC 51144 / DSM 44229 / JCM 9112 / NBRC 15066 / NRRL 15764)</name>
    <dbReference type="NCBI Taxonomy" id="1179773"/>
    <lineage>
        <taxon>Bacteria</taxon>
        <taxon>Bacillati</taxon>
        <taxon>Actinomycetota</taxon>
        <taxon>Actinomycetes</taxon>
        <taxon>Pseudonocardiales</taxon>
        <taxon>Pseudonocardiaceae</taxon>
        <taxon>Saccharothrix</taxon>
    </lineage>
</organism>
<evidence type="ECO:0000256" key="6">
    <source>
        <dbReference type="RuleBase" id="RU003355"/>
    </source>
</evidence>
<proteinExistence type="inferred from homology"/>
<evidence type="ECO:0000259" key="7">
    <source>
        <dbReference type="Pfam" id="PF00082"/>
    </source>
</evidence>
<dbReference type="PROSITE" id="PS51892">
    <property type="entry name" value="SUBTILASE"/>
    <property type="match status" value="1"/>
</dbReference>
<dbReference type="PANTHER" id="PTHR43806:SF11">
    <property type="entry name" value="CEREVISIN-RELATED"/>
    <property type="match status" value="1"/>
</dbReference>
<name>K0KF08_SACES</name>
<evidence type="ECO:0000313" key="8">
    <source>
        <dbReference type="EMBL" id="CCH35369.1"/>
    </source>
</evidence>
<evidence type="ECO:0000256" key="2">
    <source>
        <dbReference type="ARBA" id="ARBA00022670"/>
    </source>
</evidence>
<dbReference type="PANTHER" id="PTHR43806">
    <property type="entry name" value="PEPTIDASE S8"/>
    <property type="match status" value="1"/>
</dbReference>
<evidence type="ECO:0000313" key="9">
    <source>
        <dbReference type="Proteomes" id="UP000006281"/>
    </source>
</evidence>
<protein>
    <submittedName>
        <fullName evidence="8">S8A family peptidase</fullName>
    </submittedName>
</protein>
<dbReference type="AlphaFoldDB" id="K0KF08"/>
<dbReference type="Gene3D" id="3.40.50.200">
    <property type="entry name" value="Peptidase S8/S53 domain"/>
    <property type="match status" value="1"/>
</dbReference>
<dbReference type="PATRIC" id="fig|1179773.3.peg.8227"/>
<dbReference type="BioCyc" id="SESP1179773:BN6_RS39465-MONOMER"/>
<dbReference type="STRING" id="1179773.BN6_81520"/>
<dbReference type="Proteomes" id="UP000006281">
    <property type="component" value="Chromosome"/>
</dbReference>
<evidence type="ECO:0000256" key="1">
    <source>
        <dbReference type="ARBA" id="ARBA00011073"/>
    </source>
</evidence>
<dbReference type="Pfam" id="PF00082">
    <property type="entry name" value="Peptidase_S8"/>
    <property type="match status" value="1"/>
</dbReference>